<proteinExistence type="inferred from homology"/>
<evidence type="ECO:0000256" key="1">
    <source>
        <dbReference type="ARBA" id="ARBA00004141"/>
    </source>
</evidence>
<dbReference type="RefSeq" id="WP_079447453.1">
    <property type="nucleotide sequence ID" value="NZ_MWPQ01000049.1"/>
</dbReference>
<dbReference type="STRING" id="29421.B2M20_12885"/>
<protein>
    <recommendedName>
        <fullName evidence="7">GtrA/DPMS transmembrane domain-containing protein</fullName>
    </recommendedName>
</protein>
<comment type="subcellular location">
    <subcellularLocation>
        <location evidence="1">Membrane</location>
        <topology evidence="1">Multi-pass membrane protein</topology>
    </subcellularLocation>
</comment>
<dbReference type="GO" id="GO:0000271">
    <property type="term" value="P:polysaccharide biosynthetic process"/>
    <property type="evidence" value="ECO:0007669"/>
    <property type="project" value="InterPro"/>
</dbReference>
<dbReference type="PANTHER" id="PTHR38459:SF1">
    <property type="entry name" value="PROPHAGE BACTOPRENOL-LINKED GLUCOSE TRANSLOCASE HOMOLOG"/>
    <property type="match status" value="1"/>
</dbReference>
<dbReference type="Pfam" id="PF04138">
    <property type="entry name" value="GtrA_DPMS_TM"/>
    <property type="match status" value="1"/>
</dbReference>
<accession>A0A1V4HW65</accession>
<dbReference type="OrthoDB" id="7999547at2"/>
<keyword evidence="9" id="KW-1185">Reference proteome</keyword>
<organism evidence="8 9">
    <name type="scientific">Nitrobacter vulgaris</name>
    <dbReference type="NCBI Taxonomy" id="29421"/>
    <lineage>
        <taxon>Bacteria</taxon>
        <taxon>Pseudomonadati</taxon>
        <taxon>Pseudomonadota</taxon>
        <taxon>Alphaproteobacteria</taxon>
        <taxon>Hyphomicrobiales</taxon>
        <taxon>Nitrobacteraceae</taxon>
        <taxon>Nitrobacter</taxon>
    </lineage>
</organism>
<dbReference type="GO" id="GO:0005886">
    <property type="term" value="C:plasma membrane"/>
    <property type="evidence" value="ECO:0007669"/>
    <property type="project" value="TreeGrafter"/>
</dbReference>
<dbReference type="AlphaFoldDB" id="A0A1V4HW65"/>
<evidence type="ECO:0000259" key="7">
    <source>
        <dbReference type="Pfam" id="PF04138"/>
    </source>
</evidence>
<dbReference type="InterPro" id="IPR051401">
    <property type="entry name" value="GtrA_CellWall_Glycosyl"/>
</dbReference>
<dbReference type="InterPro" id="IPR007267">
    <property type="entry name" value="GtrA_DPMS_TM"/>
</dbReference>
<dbReference type="EMBL" id="MWPQ01000049">
    <property type="protein sequence ID" value="OPH82085.1"/>
    <property type="molecule type" value="Genomic_DNA"/>
</dbReference>
<evidence type="ECO:0000256" key="4">
    <source>
        <dbReference type="ARBA" id="ARBA00022989"/>
    </source>
</evidence>
<feature type="transmembrane region" description="Helical" evidence="6">
    <location>
        <begin position="34"/>
        <end position="56"/>
    </location>
</feature>
<gene>
    <name evidence="8" type="ORF">B2M20_12885</name>
</gene>
<evidence type="ECO:0000256" key="2">
    <source>
        <dbReference type="ARBA" id="ARBA00009399"/>
    </source>
</evidence>
<reference evidence="8 9" key="1">
    <citation type="submission" date="2017-02" db="EMBL/GenBank/DDBJ databases">
        <title>Genome sequence of the nitrite-oxidizing bacterium Nitrobacter vulgaris strain Ab1.</title>
        <authorList>
            <person name="Mellbye B.L."/>
            <person name="Davis E.W."/>
            <person name="Spieck E."/>
            <person name="Chang J.H."/>
            <person name="Bottomley P.J."/>
            <person name="Sayavedra-Soto L.A."/>
        </authorList>
    </citation>
    <scope>NUCLEOTIDE SEQUENCE [LARGE SCALE GENOMIC DNA]</scope>
    <source>
        <strain evidence="8 9">Ab1</strain>
    </source>
</reference>
<feature type="domain" description="GtrA/DPMS transmembrane" evidence="7">
    <location>
        <begin position="33"/>
        <end position="147"/>
    </location>
</feature>
<feature type="transmembrane region" description="Helical" evidence="6">
    <location>
        <begin position="94"/>
        <end position="114"/>
    </location>
</feature>
<evidence type="ECO:0000256" key="6">
    <source>
        <dbReference type="SAM" id="Phobius"/>
    </source>
</evidence>
<feature type="transmembrane region" description="Helical" evidence="6">
    <location>
        <begin position="120"/>
        <end position="142"/>
    </location>
</feature>
<dbReference type="Proteomes" id="UP000189940">
    <property type="component" value="Unassembled WGS sequence"/>
</dbReference>
<sequence length="162" mass="17573">MSVQPTKPATDRVDMATSLLRSVLPPSLHRVARFGLSGAVATLVYFLLTNVLVLAVGLPPTAASVCAYLLSLGVSYLLQSRFTFRTNTDSLDQMTRFVITSLAGFLIAWCVMAITVDVLAWPYFIGAAAICVLIPVANFFIFRGWVFATHKTEDASPSARDP</sequence>
<evidence type="ECO:0000256" key="5">
    <source>
        <dbReference type="ARBA" id="ARBA00023136"/>
    </source>
</evidence>
<comment type="similarity">
    <text evidence="2">Belongs to the GtrA family.</text>
</comment>
<keyword evidence="5 6" id="KW-0472">Membrane</keyword>
<name>A0A1V4HW65_NITVU</name>
<evidence type="ECO:0000313" key="9">
    <source>
        <dbReference type="Proteomes" id="UP000189940"/>
    </source>
</evidence>
<comment type="caution">
    <text evidence="8">The sequence shown here is derived from an EMBL/GenBank/DDBJ whole genome shotgun (WGS) entry which is preliminary data.</text>
</comment>
<keyword evidence="3 6" id="KW-0812">Transmembrane</keyword>
<feature type="transmembrane region" description="Helical" evidence="6">
    <location>
        <begin position="62"/>
        <end position="82"/>
    </location>
</feature>
<dbReference type="PANTHER" id="PTHR38459">
    <property type="entry name" value="PROPHAGE BACTOPRENOL-LINKED GLUCOSE TRANSLOCASE HOMOLOG"/>
    <property type="match status" value="1"/>
</dbReference>
<keyword evidence="4 6" id="KW-1133">Transmembrane helix</keyword>
<evidence type="ECO:0000256" key="3">
    <source>
        <dbReference type="ARBA" id="ARBA00022692"/>
    </source>
</evidence>
<evidence type="ECO:0000313" key="8">
    <source>
        <dbReference type="EMBL" id="OPH82085.1"/>
    </source>
</evidence>